<dbReference type="VEuPathDB" id="VectorBase:AATE006461"/>
<dbReference type="EnsemblMetazoa" id="AATE006461-RA">
    <property type="protein sequence ID" value="AATE006461-PA.1"/>
    <property type="gene ID" value="AATE006461"/>
</dbReference>
<dbReference type="PANTHER" id="PTHR20923:SF1">
    <property type="entry name" value="G PATCH DOMAIN AND ANKYRIN REPEAT-CONTAINING PROTEIN 1"/>
    <property type="match status" value="1"/>
</dbReference>
<organism evidence="1">
    <name type="scientific">Anopheles atroparvus</name>
    <name type="common">European mosquito</name>
    <dbReference type="NCBI Taxonomy" id="41427"/>
    <lineage>
        <taxon>Eukaryota</taxon>
        <taxon>Metazoa</taxon>
        <taxon>Ecdysozoa</taxon>
        <taxon>Arthropoda</taxon>
        <taxon>Hexapoda</taxon>
        <taxon>Insecta</taxon>
        <taxon>Pterygota</taxon>
        <taxon>Neoptera</taxon>
        <taxon>Endopterygota</taxon>
        <taxon>Diptera</taxon>
        <taxon>Nematocera</taxon>
        <taxon>Culicoidea</taxon>
        <taxon>Culicidae</taxon>
        <taxon>Anophelinae</taxon>
        <taxon>Anopheles</taxon>
    </lineage>
</organism>
<dbReference type="InterPro" id="IPR000467">
    <property type="entry name" value="G_patch_dom"/>
</dbReference>
<dbReference type="PANTHER" id="PTHR20923">
    <property type="entry name" value="BAT4 PROTEIN-RELATED"/>
    <property type="match status" value="1"/>
</dbReference>
<dbReference type="GO" id="GO:0003676">
    <property type="term" value="F:nucleic acid binding"/>
    <property type="evidence" value="ECO:0007669"/>
    <property type="project" value="InterPro"/>
</dbReference>
<name>A0A182IVU2_ANOAO</name>
<evidence type="ECO:0000313" key="1">
    <source>
        <dbReference type="EnsemblMetazoa" id="AATE006461-PA.1"/>
    </source>
</evidence>
<dbReference type="Pfam" id="PF01585">
    <property type="entry name" value="G-patch"/>
    <property type="match status" value="1"/>
</dbReference>
<dbReference type="AlphaFoldDB" id="A0A182IVU2"/>
<dbReference type="PROSITE" id="PS50174">
    <property type="entry name" value="G_PATCH"/>
    <property type="match status" value="1"/>
</dbReference>
<accession>A0A182IVU2</accession>
<reference evidence="1" key="1">
    <citation type="submission" date="2022-08" db="UniProtKB">
        <authorList>
            <consortium name="EnsemblMetazoa"/>
        </authorList>
    </citation>
    <scope>IDENTIFICATION</scope>
    <source>
        <strain evidence="1">EBRO</strain>
    </source>
</reference>
<dbReference type="STRING" id="41427.A0A182IVU2"/>
<dbReference type="SMART" id="SM00443">
    <property type="entry name" value="G_patch"/>
    <property type="match status" value="1"/>
</dbReference>
<protein>
    <submittedName>
        <fullName evidence="1">Uncharacterized protein</fullName>
    </submittedName>
</protein>
<dbReference type="InterPro" id="IPR039146">
    <property type="entry name" value="GPANK1"/>
</dbReference>
<proteinExistence type="predicted"/>
<sequence length="227" mass="26323">MDNMRRWQIENLRPIIPTYTLADIFQNIVVVNNSLKETTEWFERLGGGTISLVMQQLQYGVYEVKAYVCNFFITKSAGPYEQAHSQCVADLVEILKNYCYQVNYIRRFPMLHYNVEKLTGETDPKCLRKDNVGYRMLQRLGWTGGPLGYKQTGIVDPINVPAKHDRRGLGCTKETKKKRSSKVLESECTMDTAFYGDLMESALVRKPYYDLIFSPEFTESERIILTR</sequence>